<proteinExistence type="predicted"/>
<feature type="transmembrane region" description="Helical" evidence="1">
    <location>
        <begin position="51"/>
        <end position="72"/>
    </location>
</feature>
<reference evidence="3" key="1">
    <citation type="submission" date="2017-05" db="EMBL/GenBank/DDBJ databases">
        <authorList>
            <person name="Rodrigo-Torres L."/>
            <person name="Arahal R. D."/>
            <person name="Lucena T."/>
        </authorList>
    </citation>
    <scope>NUCLEOTIDE SEQUENCE [LARGE SCALE GENOMIC DNA]</scope>
    <source>
        <strain evidence="3">CECT 8621</strain>
    </source>
</reference>
<dbReference type="EMBL" id="FXYE01000002">
    <property type="protein sequence ID" value="SMX45145.1"/>
    <property type="molecule type" value="Genomic_DNA"/>
</dbReference>
<feature type="transmembrane region" description="Helical" evidence="1">
    <location>
        <begin position="12"/>
        <end position="31"/>
    </location>
</feature>
<keyword evidence="1" id="KW-1133">Transmembrane helix</keyword>
<evidence type="ECO:0000256" key="1">
    <source>
        <dbReference type="SAM" id="Phobius"/>
    </source>
</evidence>
<organism evidence="2 3">
    <name type="scientific">Actibacterium lipolyticum</name>
    <dbReference type="NCBI Taxonomy" id="1524263"/>
    <lineage>
        <taxon>Bacteria</taxon>
        <taxon>Pseudomonadati</taxon>
        <taxon>Pseudomonadota</taxon>
        <taxon>Alphaproteobacteria</taxon>
        <taxon>Rhodobacterales</taxon>
        <taxon>Roseobacteraceae</taxon>
        <taxon>Actibacterium</taxon>
    </lineage>
</organism>
<dbReference type="RefSeq" id="WP_093967835.1">
    <property type="nucleotide sequence ID" value="NZ_FXYE01000002.1"/>
</dbReference>
<dbReference type="AlphaFoldDB" id="A0A238KQU0"/>
<keyword evidence="1" id="KW-0472">Membrane</keyword>
<name>A0A238KQU0_9RHOB</name>
<feature type="transmembrane region" description="Helical" evidence="1">
    <location>
        <begin position="84"/>
        <end position="104"/>
    </location>
</feature>
<gene>
    <name evidence="2" type="ORF">COL8621_02728</name>
</gene>
<accession>A0A238KQU0</accession>
<evidence type="ECO:0000313" key="3">
    <source>
        <dbReference type="Proteomes" id="UP000202922"/>
    </source>
</evidence>
<keyword evidence="1" id="KW-0812">Transmembrane</keyword>
<protein>
    <submittedName>
        <fullName evidence="2">Uncharacterized protein</fullName>
    </submittedName>
</protein>
<keyword evidence="3" id="KW-1185">Reference proteome</keyword>
<sequence length="105" mass="11417">MNDAPNFSPRVAFWLALALWAGVFAYSFWVFNTVPPTGDGFTRGLNRINGFIGWQVLACALAVIVFRAGLGFPQGSATRRFRVFPLAMAALVAAGILALILWGIR</sequence>
<dbReference type="Proteomes" id="UP000202922">
    <property type="component" value="Unassembled WGS sequence"/>
</dbReference>
<dbReference type="OrthoDB" id="7877314at2"/>
<evidence type="ECO:0000313" key="2">
    <source>
        <dbReference type="EMBL" id="SMX45145.1"/>
    </source>
</evidence>